<feature type="domain" description="Myb-like" evidence="5">
    <location>
        <begin position="14"/>
        <end position="65"/>
    </location>
</feature>
<dbReference type="InterPro" id="IPR001005">
    <property type="entry name" value="SANT/Myb"/>
</dbReference>
<dbReference type="Proteomes" id="UP000036987">
    <property type="component" value="Unassembled WGS sequence"/>
</dbReference>
<sequence>MDRSDGDKGNNEIWGTWEDLLLAYALRRHGLLDWDSVSKEVRIRTRRFPDKLTSQTCQQRYHDLRRRFVVGEDDEDRRNFSDDSSVEKIPWMNQLLNLRVAELRREVLRYDVSIVSLQSKLQRLTEEDVSKKPVVDRQDNVTPVASQENYGEEGKMENNFVTEFEPEKISVKDGEDRPLSLPNDLAVGELLGNSCNESNSPQPKVEPSEPRLWPETQPDDVKPETESPNPETRVEQKIAGEGSFNGSTESLAKLRNAEEEEVGKAEKVFSRRLDSGESIAESTGGGGDAVKENSDVQSSASLSKRKRHRWTKISFSGGSSGGCDSHEADEVSPNSGTRENENNLEKSQPLAVFLKLIRSHKDCSIFKRRLESQETARFRSLIRQHVDLEMIRTKLEGAGFYNFVEFFRDLLLLCNNAIVFFPKDSLEYTTAVDFREYVKKEVAANINVVTTPTTTTTTVKKMNKNKPHISSTTEPNPSSIIAPKKSLSAKSKSVSEADDLVSEKPKIRTSVSPKRTSVSPKRDLEKELEDVDKKKRERPAVARGLRTTKARGASMKKRINVEVDGDCSQEPTKPTEKKTNGSGGSGEVATIAAKKRSAVSFLDRLNNTSTLSPPSDNVSMSPRVKNAGSGTGKREQKRGGKTADKKKVQGGGVRHIGGRNKQAVTVEEESTPTKRSVGRPPKKPPPTRKAQTSSKRAREPERETLSQSSPVSNKKRSKR</sequence>
<dbReference type="EMBL" id="LFYR01001529">
    <property type="protein sequence ID" value="KMZ61112.1"/>
    <property type="molecule type" value="Genomic_DNA"/>
</dbReference>
<evidence type="ECO:0008006" key="8">
    <source>
        <dbReference type="Google" id="ProtNLM"/>
    </source>
</evidence>
<dbReference type="CDD" id="cd04369">
    <property type="entry name" value="Bromodomain"/>
    <property type="match status" value="1"/>
</dbReference>
<feature type="compositionally biased region" description="Basic residues" evidence="3">
    <location>
        <begin position="546"/>
        <end position="558"/>
    </location>
</feature>
<protein>
    <recommendedName>
        <fullName evidence="8">Bromo domain-containing protein</fullName>
    </recommendedName>
</protein>
<proteinExistence type="predicted"/>
<dbReference type="PROSITE" id="PS50014">
    <property type="entry name" value="BROMODOMAIN_2"/>
    <property type="match status" value="1"/>
</dbReference>
<accession>A0A0K9NYS0</accession>
<feature type="compositionally biased region" description="Polar residues" evidence="3">
    <location>
        <begin position="509"/>
        <end position="519"/>
    </location>
</feature>
<dbReference type="InterPro" id="IPR001487">
    <property type="entry name" value="Bromodomain"/>
</dbReference>
<dbReference type="SMART" id="SM00297">
    <property type="entry name" value="BROMO"/>
    <property type="match status" value="1"/>
</dbReference>
<feature type="compositionally biased region" description="Polar residues" evidence="3">
    <location>
        <begin position="193"/>
        <end position="202"/>
    </location>
</feature>
<keyword evidence="7" id="KW-1185">Reference proteome</keyword>
<dbReference type="PROSITE" id="PS50090">
    <property type="entry name" value="MYB_LIKE"/>
    <property type="match status" value="1"/>
</dbReference>
<reference evidence="7" key="1">
    <citation type="journal article" date="2016" name="Nature">
        <title>The genome of the seagrass Zostera marina reveals angiosperm adaptation to the sea.</title>
        <authorList>
            <person name="Olsen J.L."/>
            <person name="Rouze P."/>
            <person name="Verhelst B."/>
            <person name="Lin Y.-C."/>
            <person name="Bayer T."/>
            <person name="Collen J."/>
            <person name="Dattolo E."/>
            <person name="De Paoli E."/>
            <person name="Dittami S."/>
            <person name="Maumus F."/>
            <person name="Michel G."/>
            <person name="Kersting A."/>
            <person name="Lauritano C."/>
            <person name="Lohaus R."/>
            <person name="Toepel M."/>
            <person name="Tonon T."/>
            <person name="Vanneste K."/>
            <person name="Amirebrahimi M."/>
            <person name="Brakel J."/>
            <person name="Bostroem C."/>
            <person name="Chovatia M."/>
            <person name="Grimwood J."/>
            <person name="Jenkins J.W."/>
            <person name="Jueterbock A."/>
            <person name="Mraz A."/>
            <person name="Stam W.T."/>
            <person name="Tice H."/>
            <person name="Bornberg-Bauer E."/>
            <person name="Green P.J."/>
            <person name="Pearson G.A."/>
            <person name="Procaccini G."/>
            <person name="Duarte C.M."/>
            <person name="Schmutz J."/>
            <person name="Reusch T.B.H."/>
            <person name="Van de Peer Y."/>
        </authorList>
    </citation>
    <scope>NUCLEOTIDE SEQUENCE [LARGE SCALE GENOMIC DNA]</scope>
    <source>
        <strain evidence="7">cv. Finnish</strain>
    </source>
</reference>
<feature type="compositionally biased region" description="Polar residues" evidence="3">
    <location>
        <begin position="605"/>
        <end position="620"/>
    </location>
</feature>
<evidence type="ECO:0000313" key="7">
    <source>
        <dbReference type="Proteomes" id="UP000036987"/>
    </source>
</evidence>
<gene>
    <name evidence="6" type="ORF">ZOSMA_54G00430</name>
</gene>
<dbReference type="SMART" id="SM00717">
    <property type="entry name" value="SANT"/>
    <property type="match status" value="1"/>
</dbReference>
<feature type="compositionally biased region" description="Low complexity" evidence="3">
    <location>
        <begin position="477"/>
        <end position="494"/>
    </location>
</feature>
<organism evidence="6 7">
    <name type="scientific">Zostera marina</name>
    <name type="common">Eelgrass</name>
    <dbReference type="NCBI Taxonomy" id="29655"/>
    <lineage>
        <taxon>Eukaryota</taxon>
        <taxon>Viridiplantae</taxon>
        <taxon>Streptophyta</taxon>
        <taxon>Embryophyta</taxon>
        <taxon>Tracheophyta</taxon>
        <taxon>Spermatophyta</taxon>
        <taxon>Magnoliopsida</taxon>
        <taxon>Liliopsida</taxon>
        <taxon>Zosteraceae</taxon>
        <taxon>Zostera</taxon>
    </lineage>
</organism>
<dbReference type="SUPFAM" id="SSF46689">
    <property type="entry name" value="Homeodomain-like"/>
    <property type="match status" value="1"/>
</dbReference>
<dbReference type="OMA" id="MEEGSYV"/>
<dbReference type="AlphaFoldDB" id="A0A0K9NYS0"/>
<name>A0A0K9NYS0_ZOSMR</name>
<evidence type="ECO:0000256" key="2">
    <source>
        <dbReference type="PROSITE-ProRule" id="PRU00035"/>
    </source>
</evidence>
<comment type="caution">
    <text evidence="6">The sequence shown here is derived from an EMBL/GenBank/DDBJ whole genome shotgun (WGS) entry which is preliminary data.</text>
</comment>
<evidence type="ECO:0000313" key="6">
    <source>
        <dbReference type="EMBL" id="KMZ61112.1"/>
    </source>
</evidence>
<dbReference type="Pfam" id="PF00439">
    <property type="entry name" value="Bromodomain"/>
    <property type="match status" value="1"/>
</dbReference>
<dbReference type="Gene3D" id="1.20.920.10">
    <property type="entry name" value="Bromodomain-like"/>
    <property type="match status" value="1"/>
</dbReference>
<feature type="compositionally biased region" description="Basic and acidic residues" evidence="3">
    <location>
        <begin position="632"/>
        <end position="647"/>
    </location>
</feature>
<dbReference type="InterPro" id="IPR036427">
    <property type="entry name" value="Bromodomain-like_sf"/>
</dbReference>
<feature type="region of interest" description="Disordered" evidence="3">
    <location>
        <begin position="457"/>
        <end position="591"/>
    </location>
</feature>
<dbReference type="OrthoDB" id="1742084at2759"/>
<feature type="region of interest" description="Disordered" evidence="3">
    <location>
        <begin position="275"/>
        <end position="344"/>
    </location>
</feature>
<feature type="region of interest" description="Disordered" evidence="3">
    <location>
        <begin position="189"/>
        <end position="248"/>
    </location>
</feature>
<dbReference type="PANTHER" id="PTHR37888">
    <property type="entry name" value="DNA-BINDING BROMODOMAIN-CONTAINING PROTEIN"/>
    <property type="match status" value="1"/>
</dbReference>
<dbReference type="CDD" id="cd00167">
    <property type="entry name" value="SANT"/>
    <property type="match status" value="1"/>
</dbReference>
<keyword evidence="1 2" id="KW-0103">Bromodomain</keyword>
<evidence type="ECO:0000256" key="3">
    <source>
        <dbReference type="SAM" id="MobiDB-lite"/>
    </source>
</evidence>
<feature type="domain" description="Bromo" evidence="4">
    <location>
        <begin position="358"/>
        <end position="428"/>
    </location>
</feature>
<feature type="region of interest" description="Disordered" evidence="3">
    <location>
        <begin position="605"/>
        <end position="719"/>
    </location>
</feature>
<dbReference type="InterPro" id="IPR009057">
    <property type="entry name" value="Homeodomain-like_sf"/>
</dbReference>
<evidence type="ECO:0000259" key="4">
    <source>
        <dbReference type="PROSITE" id="PS50014"/>
    </source>
</evidence>
<feature type="compositionally biased region" description="Basic and acidic residues" evidence="3">
    <location>
        <begin position="520"/>
        <end position="540"/>
    </location>
</feature>
<dbReference type="SUPFAM" id="SSF47370">
    <property type="entry name" value="Bromodomain"/>
    <property type="match status" value="1"/>
</dbReference>
<feature type="compositionally biased region" description="Basic residues" evidence="3">
    <location>
        <begin position="676"/>
        <end position="686"/>
    </location>
</feature>
<dbReference type="PANTHER" id="PTHR37888:SF11">
    <property type="entry name" value="DNA-BINDING BROMODOMAIN-CONTAINING PROTEIN"/>
    <property type="match status" value="1"/>
</dbReference>
<evidence type="ECO:0000259" key="5">
    <source>
        <dbReference type="PROSITE" id="PS50090"/>
    </source>
</evidence>
<evidence type="ECO:0000256" key="1">
    <source>
        <dbReference type="ARBA" id="ARBA00023117"/>
    </source>
</evidence>